<dbReference type="Gene3D" id="3.30.70.270">
    <property type="match status" value="1"/>
</dbReference>
<dbReference type="NCBIfam" id="TIGR00254">
    <property type="entry name" value="GGDEF"/>
    <property type="match status" value="1"/>
</dbReference>
<feature type="domain" description="GGDEF" evidence="1">
    <location>
        <begin position="194"/>
        <end position="325"/>
    </location>
</feature>
<organism evidence="2 3">
    <name type="scientific">Zhongshania marina</name>
    <dbReference type="NCBI Taxonomy" id="2304603"/>
    <lineage>
        <taxon>Bacteria</taxon>
        <taxon>Pseudomonadati</taxon>
        <taxon>Pseudomonadota</taxon>
        <taxon>Gammaproteobacteria</taxon>
        <taxon>Cellvibrionales</taxon>
        <taxon>Spongiibacteraceae</taxon>
        <taxon>Zhongshania</taxon>
    </lineage>
</organism>
<dbReference type="Pfam" id="PF00990">
    <property type="entry name" value="GGDEF"/>
    <property type="match status" value="1"/>
</dbReference>
<dbReference type="RefSeq" id="WP_103684955.1">
    <property type="nucleotide sequence ID" value="NZ_PQGG01000031.1"/>
</dbReference>
<gene>
    <name evidence="2" type="ORF">C0068_13260</name>
</gene>
<dbReference type="SUPFAM" id="SSF55073">
    <property type="entry name" value="Nucleotide cyclase"/>
    <property type="match status" value="1"/>
</dbReference>
<sequence>MEIPRTPDNESKRLASLQSLNILDTPFEERFDRITRFASELFDVPIALVSLIDQDRQWFKSAQGLDVRETSRAISFCGHTILSRNIMSTADASVDERFFDNPLVLGEPYIRFYAGCPLLAEDGNALGTLCLIDRRPRILSQDDLDVFRDLALIIEREIIRPELDILDEVTSISTRNSFSVLAEKGLDLCARRNISASLVFIELDDAIGNKNQTESAERDKMLVRFSECLNTHLEQSALVARVGENQFSALLVDASAAEAELAMMKFKTKVEELNRNENWLSPLSLSHGIAEFNSGKHSTVEKLLTDADLIMYDNKKQKRYAAMKSECV</sequence>
<reference evidence="2" key="1">
    <citation type="submission" date="2018-01" db="EMBL/GenBank/DDBJ databases">
        <authorList>
            <person name="Yu X.-D."/>
        </authorList>
    </citation>
    <scope>NUCLEOTIDE SEQUENCE</scope>
    <source>
        <strain evidence="2">ZX-21</strain>
    </source>
</reference>
<dbReference type="Proteomes" id="UP000237222">
    <property type="component" value="Unassembled WGS sequence"/>
</dbReference>
<dbReference type="CDD" id="cd01949">
    <property type="entry name" value="GGDEF"/>
    <property type="match status" value="1"/>
</dbReference>
<dbReference type="InterPro" id="IPR003018">
    <property type="entry name" value="GAF"/>
</dbReference>
<dbReference type="SUPFAM" id="SSF55781">
    <property type="entry name" value="GAF domain-like"/>
    <property type="match status" value="1"/>
</dbReference>
<accession>A0A2S4HD96</accession>
<dbReference type="PANTHER" id="PTHR43102:SF2">
    <property type="entry name" value="GAF DOMAIN-CONTAINING PROTEIN"/>
    <property type="match status" value="1"/>
</dbReference>
<proteinExistence type="predicted"/>
<protein>
    <submittedName>
        <fullName evidence="2">GGDEF domain-containing protein</fullName>
    </submittedName>
</protein>
<dbReference type="InterPro" id="IPR029787">
    <property type="entry name" value="Nucleotide_cyclase"/>
</dbReference>
<dbReference type="InterPro" id="IPR029016">
    <property type="entry name" value="GAF-like_dom_sf"/>
</dbReference>
<dbReference type="Pfam" id="PF01590">
    <property type="entry name" value="GAF"/>
    <property type="match status" value="1"/>
</dbReference>
<dbReference type="Gene3D" id="3.30.450.40">
    <property type="match status" value="1"/>
</dbReference>
<evidence type="ECO:0000313" key="2">
    <source>
        <dbReference type="EMBL" id="POP51972.1"/>
    </source>
</evidence>
<dbReference type="InterPro" id="IPR000160">
    <property type="entry name" value="GGDEF_dom"/>
</dbReference>
<comment type="caution">
    <text evidence="2">The sequence shown here is derived from an EMBL/GenBank/DDBJ whole genome shotgun (WGS) entry which is preliminary data.</text>
</comment>
<dbReference type="PROSITE" id="PS50887">
    <property type="entry name" value="GGDEF"/>
    <property type="match status" value="1"/>
</dbReference>
<dbReference type="InterPro" id="IPR043128">
    <property type="entry name" value="Rev_trsase/Diguanyl_cyclase"/>
</dbReference>
<dbReference type="PANTHER" id="PTHR43102">
    <property type="entry name" value="SLR1143 PROTEIN"/>
    <property type="match status" value="1"/>
</dbReference>
<evidence type="ECO:0000313" key="3">
    <source>
        <dbReference type="Proteomes" id="UP000237222"/>
    </source>
</evidence>
<dbReference type="EMBL" id="PQGG01000031">
    <property type="protein sequence ID" value="POP51972.1"/>
    <property type="molecule type" value="Genomic_DNA"/>
</dbReference>
<dbReference type="SMART" id="SM00065">
    <property type="entry name" value="GAF"/>
    <property type="match status" value="1"/>
</dbReference>
<dbReference type="AlphaFoldDB" id="A0A2S4HD96"/>
<evidence type="ECO:0000259" key="1">
    <source>
        <dbReference type="PROSITE" id="PS50887"/>
    </source>
</evidence>
<name>A0A2S4HD96_9GAMM</name>
<dbReference type="SMART" id="SM00267">
    <property type="entry name" value="GGDEF"/>
    <property type="match status" value="1"/>
</dbReference>
<dbReference type="OrthoDB" id="9812358at2"/>